<dbReference type="Proteomes" id="UP000823561">
    <property type="component" value="Chromosome 21"/>
</dbReference>
<sequence length="51" mass="6014">MFYRSNTLWHFSIAILSWSLLRPVFRIELRATTPPFGGSSGKSDWRKQRSK</sequence>
<dbReference type="EMBL" id="JADWDJ010000021">
    <property type="protein sequence ID" value="KAG5263792.1"/>
    <property type="molecule type" value="Genomic_DNA"/>
</dbReference>
<organism evidence="2 3">
    <name type="scientific">Alosa alosa</name>
    <name type="common">allis shad</name>
    <dbReference type="NCBI Taxonomy" id="278164"/>
    <lineage>
        <taxon>Eukaryota</taxon>
        <taxon>Metazoa</taxon>
        <taxon>Chordata</taxon>
        <taxon>Craniata</taxon>
        <taxon>Vertebrata</taxon>
        <taxon>Euteleostomi</taxon>
        <taxon>Actinopterygii</taxon>
        <taxon>Neopterygii</taxon>
        <taxon>Teleostei</taxon>
        <taxon>Clupei</taxon>
        <taxon>Clupeiformes</taxon>
        <taxon>Clupeoidei</taxon>
        <taxon>Clupeidae</taxon>
        <taxon>Alosa</taxon>
    </lineage>
</organism>
<dbReference type="AlphaFoldDB" id="A0AAV6FQ25"/>
<keyword evidence="3" id="KW-1185">Reference proteome</keyword>
<evidence type="ECO:0000256" key="1">
    <source>
        <dbReference type="SAM" id="MobiDB-lite"/>
    </source>
</evidence>
<gene>
    <name evidence="2" type="ORF">AALO_G00268620</name>
</gene>
<accession>A0AAV6FQ25</accession>
<feature type="region of interest" description="Disordered" evidence="1">
    <location>
        <begin position="31"/>
        <end position="51"/>
    </location>
</feature>
<protein>
    <submittedName>
        <fullName evidence="2">Uncharacterized protein</fullName>
    </submittedName>
</protein>
<reference evidence="2" key="1">
    <citation type="submission" date="2020-10" db="EMBL/GenBank/DDBJ databases">
        <title>Chromosome-scale genome assembly of the Allis shad, Alosa alosa.</title>
        <authorList>
            <person name="Margot Z."/>
            <person name="Christophe K."/>
            <person name="Cabau C."/>
            <person name="Louis A."/>
            <person name="Berthelot C."/>
            <person name="Parey E."/>
            <person name="Roest Crollius H."/>
            <person name="Montfort J."/>
            <person name="Robinson-Rechavi M."/>
            <person name="Bucao C."/>
            <person name="Bouchez O."/>
            <person name="Gislard M."/>
            <person name="Lluch J."/>
            <person name="Milhes M."/>
            <person name="Lampietro C."/>
            <person name="Lopez Roques C."/>
            <person name="Donnadieu C."/>
            <person name="Braasch I."/>
            <person name="Desvignes T."/>
            <person name="Postlethwait J."/>
            <person name="Bobe J."/>
            <person name="Guiguen Y."/>
        </authorList>
    </citation>
    <scope>NUCLEOTIDE SEQUENCE</scope>
    <source>
        <strain evidence="2">M-15738</strain>
        <tissue evidence="2">Blood</tissue>
    </source>
</reference>
<name>A0AAV6FQ25_9TELE</name>
<evidence type="ECO:0000313" key="2">
    <source>
        <dbReference type="EMBL" id="KAG5263792.1"/>
    </source>
</evidence>
<evidence type="ECO:0000313" key="3">
    <source>
        <dbReference type="Proteomes" id="UP000823561"/>
    </source>
</evidence>
<comment type="caution">
    <text evidence="2">The sequence shown here is derived from an EMBL/GenBank/DDBJ whole genome shotgun (WGS) entry which is preliminary data.</text>
</comment>
<proteinExistence type="predicted"/>